<reference evidence="3" key="1">
    <citation type="submission" date="2015-08" db="EMBL/GenBank/DDBJ databases">
        <title>Vibrio galatheae sp. nov., a novel member of the Vibrionaceae family isolated from the Solomon Islands.</title>
        <authorList>
            <person name="Giubergia S."/>
            <person name="Machado H."/>
            <person name="Mateiu R.V."/>
            <person name="Gram L."/>
        </authorList>
    </citation>
    <scope>NUCLEOTIDE SEQUENCE [LARGE SCALE GENOMIC DNA]</scope>
    <source>
        <strain evidence="3">DSM 19134</strain>
    </source>
</reference>
<keyword evidence="1" id="KW-0732">Signal</keyword>
<organism evidence="2 3">
    <name type="scientific">Vibrio hepatarius</name>
    <dbReference type="NCBI Taxonomy" id="171383"/>
    <lineage>
        <taxon>Bacteria</taxon>
        <taxon>Pseudomonadati</taxon>
        <taxon>Pseudomonadota</taxon>
        <taxon>Gammaproteobacteria</taxon>
        <taxon>Vibrionales</taxon>
        <taxon>Vibrionaceae</taxon>
        <taxon>Vibrio</taxon>
        <taxon>Vibrio oreintalis group</taxon>
    </lineage>
</organism>
<protein>
    <submittedName>
        <fullName evidence="2">Uncharacterized protein</fullName>
    </submittedName>
</protein>
<accession>A0A0M0I0M0</accession>
<feature type="signal peptide" evidence="1">
    <location>
        <begin position="1"/>
        <end position="18"/>
    </location>
</feature>
<dbReference type="EMBL" id="LHPI01000009">
    <property type="protein sequence ID" value="KOO07637.1"/>
    <property type="molecule type" value="Genomic_DNA"/>
</dbReference>
<dbReference type="STRING" id="171383.AKJ31_11175"/>
<gene>
    <name evidence="2" type="ORF">AKJ31_11175</name>
</gene>
<dbReference type="PATRIC" id="fig|171383.3.peg.2281"/>
<keyword evidence="3" id="KW-1185">Reference proteome</keyword>
<dbReference type="Proteomes" id="UP000037530">
    <property type="component" value="Unassembled WGS sequence"/>
</dbReference>
<proteinExistence type="predicted"/>
<dbReference type="PROSITE" id="PS51257">
    <property type="entry name" value="PROKAR_LIPOPROTEIN"/>
    <property type="match status" value="1"/>
</dbReference>
<evidence type="ECO:0000313" key="2">
    <source>
        <dbReference type="EMBL" id="KOO07637.1"/>
    </source>
</evidence>
<evidence type="ECO:0000313" key="3">
    <source>
        <dbReference type="Proteomes" id="UP000037530"/>
    </source>
</evidence>
<name>A0A0M0I0M0_9VIBR</name>
<dbReference type="AlphaFoldDB" id="A0A0M0I0M0"/>
<dbReference type="RefSeq" id="WP_072161326.1">
    <property type="nucleotide sequence ID" value="NZ_DAIPHI010000010.1"/>
</dbReference>
<sequence length="162" mass="18828">MRIKLIPLLMLMSASALSCEMYQASDDQNESVLFHSNSGVCYSLLNGIEYSADKYQARYYFFDQEEDDGSAGYWSDWVLQSDTNPIFTQSLATSYFGLGVWVPSELEDRLTYLHPEEWLLSHGLQLSLGFGKKNIGEPRMRLDYRWHDKYEGDFMMQVELPF</sequence>
<feature type="chain" id="PRO_5005600451" evidence="1">
    <location>
        <begin position="19"/>
        <end position="162"/>
    </location>
</feature>
<evidence type="ECO:0000256" key="1">
    <source>
        <dbReference type="SAM" id="SignalP"/>
    </source>
</evidence>
<comment type="caution">
    <text evidence="2">The sequence shown here is derived from an EMBL/GenBank/DDBJ whole genome shotgun (WGS) entry which is preliminary data.</text>
</comment>